<proteinExistence type="predicted"/>
<sequence length="449" mass="49794">MFKRVLIANRGEIALRILRACKMLGLETVGVYSKADSDAFHLKHVDEKVCVGPASGSDSYLNIENIIEAGRITGADAVHPGYGFLAENQDFASACLENDLAFIGPSPETLKLMGNKAEAREAMQRQGVPILPGLTSSDLNESSALKLADELGFPILIKASLGGGGKGMRVVKDRHELVRALPLVKAEARHSFGSEEIYLEKFLEQARHIEFQILADKHGNIIHLGERECSIQRRNQKLLEEAPSPAVDDHLRKRMGETAVKGASSTGYETVGTMEFLLDGEDNFYFMEFNARIQVEHPVTEMVTGIDLVVEQIKTAMGLPLELNQNDIRIEGHAIECRINAEAHSRDFMPSPGDIVRWVPPAGPHVRIDSHCYHGYHISPNYDSLLAKLIVHGRNRTEALRIMEQALREFEIEGVVNLIPFHLRLLANPDFIAGDYNTGWLEQHLAALT</sequence>
<evidence type="ECO:0000256" key="4">
    <source>
        <dbReference type="ARBA" id="ARBA00013263"/>
    </source>
</evidence>
<dbReference type="InterPro" id="IPR016185">
    <property type="entry name" value="PreATP-grasp_dom_sf"/>
</dbReference>
<comment type="function">
    <text evidence="1 17">This protein is a component of the acetyl coenzyme A carboxylase complex; first, biotin carboxylase catalyzes the carboxylation of the carrier protein and then the transcarboxylase transfers the carboxyl group to form malonyl-CoA.</text>
</comment>
<dbReference type="AlphaFoldDB" id="A0A1F2WMZ5"/>
<dbReference type="GO" id="GO:0006633">
    <property type="term" value="P:fatty acid biosynthetic process"/>
    <property type="evidence" value="ECO:0007669"/>
    <property type="project" value="UniProtKB-KW"/>
</dbReference>
<evidence type="ECO:0000256" key="16">
    <source>
        <dbReference type="PROSITE-ProRule" id="PRU00409"/>
    </source>
</evidence>
<dbReference type="GO" id="GO:0046872">
    <property type="term" value="F:metal ion binding"/>
    <property type="evidence" value="ECO:0007669"/>
    <property type="project" value="UniProtKB-KW"/>
</dbReference>
<dbReference type="Pfam" id="PF02786">
    <property type="entry name" value="CPSase_L_D2"/>
    <property type="match status" value="1"/>
</dbReference>
<dbReference type="InterPro" id="IPR005482">
    <property type="entry name" value="Biotin_COase_C"/>
</dbReference>
<keyword evidence="7" id="KW-0479">Metal-binding</keyword>
<dbReference type="InterPro" id="IPR051602">
    <property type="entry name" value="ACC_Biotin_Carboxylase"/>
</dbReference>
<evidence type="ECO:0000256" key="12">
    <source>
        <dbReference type="ARBA" id="ARBA00023098"/>
    </source>
</evidence>
<dbReference type="FunFam" id="3.40.50.20:FF:000010">
    <property type="entry name" value="Propionyl-CoA carboxylase subunit alpha"/>
    <property type="match status" value="1"/>
</dbReference>
<evidence type="ECO:0000256" key="1">
    <source>
        <dbReference type="ARBA" id="ARBA00003761"/>
    </source>
</evidence>
<comment type="caution">
    <text evidence="20">The sequence shown here is derived from an EMBL/GenBank/DDBJ whole genome shotgun (WGS) entry which is preliminary data.</text>
</comment>
<dbReference type="GO" id="GO:0005524">
    <property type="term" value="F:ATP binding"/>
    <property type="evidence" value="ECO:0007669"/>
    <property type="project" value="UniProtKB-UniRule"/>
</dbReference>
<keyword evidence="13 17" id="KW-0275">Fatty acid biosynthesis</keyword>
<dbReference type="EMBL" id="MELK01000025">
    <property type="protein sequence ID" value="OFW58212.1"/>
    <property type="molecule type" value="Genomic_DNA"/>
</dbReference>
<evidence type="ECO:0000256" key="17">
    <source>
        <dbReference type="RuleBase" id="RU365063"/>
    </source>
</evidence>
<dbReference type="InterPro" id="IPR011761">
    <property type="entry name" value="ATP-grasp"/>
</dbReference>
<dbReference type="SUPFAM" id="SSF56059">
    <property type="entry name" value="Glutathione synthetase ATP-binding domain-like"/>
    <property type="match status" value="1"/>
</dbReference>
<dbReference type="EC" id="6.3.4.14" evidence="4 17"/>
<dbReference type="Gene3D" id="3.30.470.20">
    <property type="entry name" value="ATP-grasp fold, B domain"/>
    <property type="match status" value="1"/>
</dbReference>
<keyword evidence="14 17" id="KW-0092">Biotin</keyword>
<dbReference type="SUPFAM" id="SSF51246">
    <property type="entry name" value="Rudiment single hybrid motif"/>
    <property type="match status" value="1"/>
</dbReference>
<evidence type="ECO:0000256" key="2">
    <source>
        <dbReference type="ARBA" id="ARBA00004956"/>
    </source>
</evidence>
<evidence type="ECO:0000313" key="20">
    <source>
        <dbReference type="EMBL" id="OFW58212.1"/>
    </source>
</evidence>
<dbReference type="Gene3D" id="3.30.1490.20">
    <property type="entry name" value="ATP-grasp fold, A domain"/>
    <property type="match status" value="1"/>
</dbReference>
<protein>
    <recommendedName>
        <fullName evidence="4 17">Biotin carboxylase</fullName>
        <ecNumber evidence="4 17">6.3.4.14</ecNumber>
    </recommendedName>
    <alternativeName>
        <fullName evidence="17">Acetyl-coenzyme A carboxylase biotin carboxylase subunit A</fullName>
    </alternativeName>
</protein>
<keyword evidence="11" id="KW-0460">Magnesium</keyword>
<keyword evidence="8 16" id="KW-0547">Nucleotide-binding</keyword>
<dbReference type="InterPro" id="IPR005479">
    <property type="entry name" value="CPAse_ATP-bd"/>
</dbReference>
<evidence type="ECO:0000256" key="6">
    <source>
        <dbReference type="ARBA" id="ARBA00022598"/>
    </source>
</evidence>
<keyword evidence="12 17" id="KW-0443">Lipid metabolism</keyword>
<comment type="subunit">
    <text evidence="3 17">Acetyl-CoA carboxylase is a heterohexamer of biotin carboxyl carrier protein, biotin carboxylase and the two subunits of carboxyl transferase in a 2:2 complex.</text>
</comment>
<dbReference type="UniPathway" id="UPA00655">
    <property type="reaction ID" value="UER00711"/>
</dbReference>
<dbReference type="PROSITE" id="PS50975">
    <property type="entry name" value="ATP_GRASP"/>
    <property type="match status" value="1"/>
</dbReference>
<evidence type="ECO:0000259" key="18">
    <source>
        <dbReference type="PROSITE" id="PS50975"/>
    </source>
</evidence>
<keyword evidence="6 17" id="KW-0436">Ligase</keyword>
<reference evidence="20 21" key="1">
    <citation type="journal article" date="2016" name="Nat. Commun.">
        <title>Thousands of microbial genomes shed light on interconnected biogeochemical processes in an aquifer system.</title>
        <authorList>
            <person name="Anantharaman K."/>
            <person name="Brown C.T."/>
            <person name="Hug L.A."/>
            <person name="Sharon I."/>
            <person name="Castelle C.J."/>
            <person name="Probst A.J."/>
            <person name="Thomas B.C."/>
            <person name="Singh A."/>
            <person name="Wilkins M.J."/>
            <person name="Karaoz U."/>
            <person name="Brodie E.L."/>
            <person name="Williams K.H."/>
            <person name="Hubbard S.S."/>
            <person name="Banfield J.F."/>
        </authorList>
    </citation>
    <scope>NUCLEOTIDE SEQUENCE [LARGE SCALE GENOMIC DNA]</scope>
</reference>
<gene>
    <name evidence="20" type="ORF">A2Y75_08625</name>
</gene>
<evidence type="ECO:0000259" key="19">
    <source>
        <dbReference type="PROSITE" id="PS50979"/>
    </source>
</evidence>
<dbReference type="PANTHER" id="PTHR48095:SF2">
    <property type="entry name" value="BIOTIN CARBOXYLASE, CHLOROPLASTIC"/>
    <property type="match status" value="1"/>
</dbReference>
<evidence type="ECO:0000256" key="9">
    <source>
        <dbReference type="ARBA" id="ARBA00022832"/>
    </source>
</evidence>
<dbReference type="GO" id="GO:2001295">
    <property type="term" value="P:malonyl-CoA biosynthetic process"/>
    <property type="evidence" value="ECO:0007669"/>
    <property type="project" value="UniProtKB-UniPathway"/>
</dbReference>
<dbReference type="STRING" id="1797197.A2Y75_08625"/>
<evidence type="ECO:0000256" key="8">
    <source>
        <dbReference type="ARBA" id="ARBA00022741"/>
    </source>
</evidence>
<dbReference type="FunFam" id="3.30.1490.20:FF:000003">
    <property type="entry name" value="acetyl-CoA carboxylase isoform X1"/>
    <property type="match status" value="1"/>
</dbReference>
<evidence type="ECO:0000256" key="5">
    <source>
        <dbReference type="ARBA" id="ARBA00022516"/>
    </source>
</evidence>
<dbReference type="InterPro" id="IPR013815">
    <property type="entry name" value="ATP_grasp_subdomain_1"/>
</dbReference>
<comment type="catalytic activity">
    <reaction evidence="15 17">
        <text>N(6)-biotinyl-L-lysyl-[protein] + hydrogencarbonate + ATP = N(6)-carboxybiotinyl-L-lysyl-[protein] + ADP + phosphate + H(+)</text>
        <dbReference type="Rhea" id="RHEA:13501"/>
        <dbReference type="Rhea" id="RHEA-COMP:10505"/>
        <dbReference type="Rhea" id="RHEA-COMP:10506"/>
        <dbReference type="ChEBI" id="CHEBI:15378"/>
        <dbReference type="ChEBI" id="CHEBI:17544"/>
        <dbReference type="ChEBI" id="CHEBI:30616"/>
        <dbReference type="ChEBI" id="CHEBI:43474"/>
        <dbReference type="ChEBI" id="CHEBI:83144"/>
        <dbReference type="ChEBI" id="CHEBI:83145"/>
        <dbReference type="ChEBI" id="CHEBI:456216"/>
        <dbReference type="EC" id="6.3.4.14"/>
    </reaction>
</comment>
<dbReference type="NCBIfam" id="NF006367">
    <property type="entry name" value="PRK08591.1"/>
    <property type="match status" value="1"/>
</dbReference>
<evidence type="ECO:0000313" key="21">
    <source>
        <dbReference type="Proteomes" id="UP000177876"/>
    </source>
</evidence>
<dbReference type="InterPro" id="IPR011764">
    <property type="entry name" value="Biotin_carboxylation_dom"/>
</dbReference>
<dbReference type="SUPFAM" id="SSF52440">
    <property type="entry name" value="PreATP-grasp domain"/>
    <property type="match status" value="1"/>
</dbReference>
<dbReference type="PANTHER" id="PTHR48095">
    <property type="entry name" value="PYRUVATE CARBOXYLASE SUBUNIT A"/>
    <property type="match status" value="1"/>
</dbReference>
<dbReference type="GO" id="GO:0004075">
    <property type="term" value="F:biotin carboxylase activity"/>
    <property type="evidence" value="ECO:0007669"/>
    <property type="project" value="UniProtKB-EC"/>
</dbReference>
<feature type="domain" description="Biotin carboxylation" evidence="19">
    <location>
        <begin position="1"/>
        <end position="446"/>
    </location>
</feature>
<dbReference type="SMART" id="SM00878">
    <property type="entry name" value="Biotin_carb_C"/>
    <property type="match status" value="1"/>
</dbReference>
<comment type="pathway">
    <text evidence="2 17">Lipid metabolism; malonyl-CoA biosynthesis; malonyl-CoA from acetyl-CoA: step 1/1.</text>
</comment>
<evidence type="ECO:0000256" key="7">
    <source>
        <dbReference type="ARBA" id="ARBA00022723"/>
    </source>
</evidence>
<keyword evidence="5 17" id="KW-0444">Lipid biosynthesis</keyword>
<evidence type="ECO:0000256" key="13">
    <source>
        <dbReference type="ARBA" id="ARBA00023160"/>
    </source>
</evidence>
<dbReference type="NCBIfam" id="TIGR00514">
    <property type="entry name" value="accC"/>
    <property type="match status" value="1"/>
</dbReference>
<dbReference type="InterPro" id="IPR005481">
    <property type="entry name" value="BC-like_N"/>
</dbReference>
<dbReference type="PROSITE" id="PS00866">
    <property type="entry name" value="CPSASE_1"/>
    <property type="match status" value="1"/>
</dbReference>
<feature type="domain" description="ATP-grasp" evidence="18">
    <location>
        <begin position="120"/>
        <end position="317"/>
    </location>
</feature>
<dbReference type="Pfam" id="PF00289">
    <property type="entry name" value="Biotin_carb_N"/>
    <property type="match status" value="1"/>
</dbReference>
<dbReference type="Gene3D" id="3.40.50.20">
    <property type="match status" value="1"/>
</dbReference>
<dbReference type="InterPro" id="IPR004549">
    <property type="entry name" value="Acetyl_CoA_COase_biotin_COase"/>
</dbReference>
<evidence type="ECO:0000256" key="3">
    <source>
        <dbReference type="ARBA" id="ARBA00011750"/>
    </source>
</evidence>
<dbReference type="Proteomes" id="UP000177876">
    <property type="component" value="Unassembled WGS sequence"/>
</dbReference>
<dbReference type="PROSITE" id="PS50979">
    <property type="entry name" value="BC"/>
    <property type="match status" value="1"/>
</dbReference>
<organism evidence="20 21">
    <name type="scientific">Candidatus Solincola sediminis</name>
    <dbReference type="NCBI Taxonomy" id="1797199"/>
    <lineage>
        <taxon>Bacteria</taxon>
        <taxon>Bacillati</taxon>
        <taxon>Actinomycetota</taxon>
        <taxon>Candidatus Geothermincolia</taxon>
        <taxon>Candidatus Geothermincolales</taxon>
        <taxon>Candidatus Geothermincolaceae</taxon>
        <taxon>Candidatus Solincola</taxon>
    </lineage>
</organism>
<name>A0A1F2WMZ5_9ACTN</name>
<dbReference type="Pfam" id="PF02785">
    <property type="entry name" value="Biotin_carb_C"/>
    <property type="match status" value="1"/>
</dbReference>
<evidence type="ECO:0000256" key="10">
    <source>
        <dbReference type="ARBA" id="ARBA00022840"/>
    </source>
</evidence>
<keyword evidence="9 17" id="KW-0276">Fatty acid metabolism</keyword>
<evidence type="ECO:0000256" key="15">
    <source>
        <dbReference type="ARBA" id="ARBA00048600"/>
    </source>
</evidence>
<evidence type="ECO:0000256" key="11">
    <source>
        <dbReference type="ARBA" id="ARBA00022842"/>
    </source>
</evidence>
<evidence type="ECO:0000256" key="14">
    <source>
        <dbReference type="ARBA" id="ARBA00023267"/>
    </source>
</evidence>
<accession>A0A1F2WMZ5</accession>
<keyword evidence="10 16" id="KW-0067">ATP-binding</keyword>
<dbReference type="InterPro" id="IPR011054">
    <property type="entry name" value="Rudment_hybrid_motif"/>
</dbReference>